<organism evidence="1 2">
    <name type="scientific">Compostibacillus humi</name>
    <dbReference type="NCBI Taxonomy" id="1245525"/>
    <lineage>
        <taxon>Bacteria</taxon>
        <taxon>Bacillati</taxon>
        <taxon>Bacillota</taxon>
        <taxon>Bacilli</taxon>
        <taxon>Bacillales</taxon>
        <taxon>Bacillaceae</taxon>
        <taxon>Compostibacillus</taxon>
    </lineage>
</organism>
<evidence type="ECO:0000313" key="1">
    <source>
        <dbReference type="EMBL" id="GFZ82982.1"/>
    </source>
</evidence>
<gene>
    <name evidence="1" type="ORF">GCM10010978_24520</name>
</gene>
<evidence type="ECO:0008006" key="3">
    <source>
        <dbReference type="Google" id="ProtNLM"/>
    </source>
</evidence>
<dbReference type="InterPro" id="IPR025619">
    <property type="entry name" value="YlzJ"/>
</dbReference>
<name>A0A8J2XGB1_9BACI</name>
<dbReference type="EMBL" id="BMEV01000051">
    <property type="protein sequence ID" value="GFZ82982.1"/>
    <property type="molecule type" value="Genomic_DNA"/>
</dbReference>
<evidence type="ECO:0000313" key="2">
    <source>
        <dbReference type="Proteomes" id="UP000602050"/>
    </source>
</evidence>
<sequence>MLYTPLDYSEIFPPSDEEFANRKYVNHEGKLFVIDKTEEGTYQLVQLISSNPHDYLNNDYLPGTTLT</sequence>
<dbReference type="AlphaFoldDB" id="A0A8J2XGB1"/>
<keyword evidence="2" id="KW-1185">Reference proteome</keyword>
<comment type="caution">
    <text evidence="1">The sequence shown here is derived from an EMBL/GenBank/DDBJ whole genome shotgun (WGS) entry which is preliminary data.</text>
</comment>
<accession>A0A8J2XGB1</accession>
<reference evidence="1" key="1">
    <citation type="journal article" date="2014" name="Int. J. Syst. Evol. Microbiol.">
        <title>Complete genome sequence of Corynebacterium casei LMG S-19264T (=DSM 44701T), isolated from a smear-ripened cheese.</title>
        <authorList>
            <consortium name="US DOE Joint Genome Institute (JGI-PGF)"/>
            <person name="Walter F."/>
            <person name="Albersmeier A."/>
            <person name="Kalinowski J."/>
            <person name="Ruckert C."/>
        </authorList>
    </citation>
    <scope>NUCLEOTIDE SEQUENCE</scope>
    <source>
        <strain evidence="1">CGMCC 1.12360</strain>
    </source>
</reference>
<protein>
    <recommendedName>
        <fullName evidence="3">YlzJ-like protein</fullName>
    </recommendedName>
</protein>
<dbReference type="Pfam" id="PF14035">
    <property type="entry name" value="YlzJ"/>
    <property type="match status" value="1"/>
</dbReference>
<reference evidence="1" key="2">
    <citation type="submission" date="2020-09" db="EMBL/GenBank/DDBJ databases">
        <authorList>
            <person name="Sun Q."/>
            <person name="Zhou Y."/>
        </authorList>
    </citation>
    <scope>NUCLEOTIDE SEQUENCE</scope>
    <source>
        <strain evidence="1">CGMCC 1.12360</strain>
    </source>
</reference>
<proteinExistence type="predicted"/>
<dbReference type="Proteomes" id="UP000602050">
    <property type="component" value="Unassembled WGS sequence"/>
</dbReference>
<dbReference type="RefSeq" id="WP_188392705.1">
    <property type="nucleotide sequence ID" value="NZ_BMEV01000051.1"/>
</dbReference>